<evidence type="ECO:0000313" key="10">
    <source>
        <dbReference type="EMBL" id="OAE26333.1"/>
    </source>
</evidence>
<feature type="region of interest" description="Disordered" evidence="9">
    <location>
        <begin position="105"/>
        <end position="125"/>
    </location>
</feature>
<accession>A0A176W145</accession>
<evidence type="ECO:0000256" key="7">
    <source>
        <dbReference type="RuleBase" id="RU004335"/>
    </source>
</evidence>
<evidence type="ECO:0000256" key="5">
    <source>
        <dbReference type="ARBA" id="ARBA00022801"/>
    </source>
</evidence>
<comment type="catalytic activity">
    <reaction evidence="1">
        <text>Hydrolysis of (1-&gt;3)-beta-D-glucosidic linkages in (1-&gt;3)-beta-D-glucans.</text>
        <dbReference type="EC" id="3.2.1.39"/>
    </reaction>
</comment>
<sequence length="746" mass="79396">MISDNSAEIIGPKTQSRSEFSDSDSVPASRFEQTTIEDRVSFVFHNTFNLSPLPCGEYQISKADVATEEDGQGQARAAKQRSPTARSYGTSDRWKEAADLRAADFRKGRREGQQSSKAGEGGEGSLDSFGDSWFCWCTVVGGYLLSPLFPTDCRWLAFGSWCSVVRDSWSRDYKYRKTTGQLRIERGPRAAAAEAAEQRASTALRRKAGRREGTNDVGNKFYGLSAAFSSSGAVQQLKRAGAGGEMVLMTRSAQAAVALFVAIALVSGSKPLAKQQLELHWVMADGVLEDASAGIGVNYGTIANDLPAPEAVVALLKTTIIDKVKIFDSNPAILQAFGGSGIDIVIGAGNDQIPLLANQPGYALQWAQTNIAAYPTTAITAVSLGNEVLAYAADVAPLLLPALENLHAALVTLGLDGRVKLSTASSLGIMDDSEPPSNSTFKAWEASILAPVFAFLARTGSPFMINAYPYFAYTGNPKNTSLNFVLFQPADASETRFDPVSGLTYSNMFDAQCDAVFWAMEKLGFKNVSIAVTETGWPSAGDPYEFGPSMADAQTFNRNLIRHIGTGVGTPLRPGAVIDTYIFALYNENLKAGPASERNFGLFYPTGVPVYDVGILGGPLSPVAPLPTAPPPPPAAALAPGLPPYVVPTVPPPPVAAMGPGLPPYVVGAPPPPMGIAPFAPMAPSPYSPPRRMGPPPPIVYTPPFDPYYNYPPPYRNPNSSDRVSVVCGRLLSALLVAQAVFYLLV</sequence>
<evidence type="ECO:0000256" key="8">
    <source>
        <dbReference type="RuleBase" id="RU004336"/>
    </source>
</evidence>
<dbReference type="AlphaFoldDB" id="A0A176W145"/>
<gene>
    <name evidence="10" type="ORF">AXG93_583s1090</name>
</gene>
<keyword evidence="5 8" id="KW-0378">Hydrolase</keyword>
<dbReference type="PANTHER" id="PTHR32227">
    <property type="entry name" value="GLUCAN ENDO-1,3-BETA-GLUCOSIDASE BG1-RELATED-RELATED"/>
    <property type="match status" value="1"/>
</dbReference>
<dbReference type="Proteomes" id="UP000077202">
    <property type="component" value="Unassembled WGS sequence"/>
</dbReference>
<feature type="compositionally biased region" description="Polar residues" evidence="9">
    <location>
        <begin position="81"/>
        <end position="90"/>
    </location>
</feature>
<evidence type="ECO:0000313" key="11">
    <source>
        <dbReference type="Proteomes" id="UP000077202"/>
    </source>
</evidence>
<keyword evidence="4" id="KW-0732">Signal</keyword>
<evidence type="ECO:0000256" key="2">
    <source>
        <dbReference type="ARBA" id="ARBA00008773"/>
    </source>
</evidence>
<evidence type="ECO:0000256" key="1">
    <source>
        <dbReference type="ARBA" id="ARBA00000382"/>
    </source>
</evidence>
<evidence type="ECO:0000256" key="3">
    <source>
        <dbReference type="ARBA" id="ARBA00012780"/>
    </source>
</evidence>
<keyword evidence="6 8" id="KW-0326">Glycosidase</keyword>
<feature type="region of interest" description="Disordered" evidence="9">
    <location>
        <begin position="1"/>
        <end position="30"/>
    </location>
</feature>
<dbReference type="SUPFAM" id="SSF51445">
    <property type="entry name" value="(Trans)glycosidases"/>
    <property type="match status" value="1"/>
</dbReference>
<reference evidence="10" key="1">
    <citation type="submission" date="2016-03" db="EMBL/GenBank/DDBJ databases">
        <title>Mechanisms controlling the formation of the plant cell surface in tip-growing cells are functionally conserved among land plants.</title>
        <authorList>
            <person name="Honkanen S."/>
            <person name="Jones V.A."/>
            <person name="Morieri G."/>
            <person name="Champion C."/>
            <person name="Hetherington A.J."/>
            <person name="Kelly S."/>
            <person name="Saint-Marcoux D."/>
            <person name="Proust H."/>
            <person name="Prescott H."/>
            <person name="Dolan L."/>
        </authorList>
    </citation>
    <scope>NUCLEOTIDE SEQUENCE [LARGE SCALE GENOMIC DNA]</scope>
    <source>
        <tissue evidence="10">Whole gametophyte</tissue>
    </source>
</reference>
<dbReference type="PROSITE" id="PS00587">
    <property type="entry name" value="GLYCOSYL_HYDROL_F17"/>
    <property type="match status" value="1"/>
</dbReference>
<feature type="compositionally biased region" description="Polar residues" evidence="9">
    <location>
        <begin position="13"/>
        <end position="30"/>
    </location>
</feature>
<dbReference type="InterPro" id="IPR044965">
    <property type="entry name" value="Glyco_hydro_17_plant"/>
</dbReference>
<dbReference type="EC" id="3.2.1.39" evidence="3"/>
<proteinExistence type="inferred from homology"/>
<comment type="caution">
    <text evidence="10">The sequence shown here is derived from an EMBL/GenBank/DDBJ whole genome shotgun (WGS) entry which is preliminary data.</text>
</comment>
<name>A0A176W145_MARPO</name>
<dbReference type="FunFam" id="3.20.20.80:FF:000005">
    <property type="entry name" value="Glucan endo-1,3-beta-glucosidase 14"/>
    <property type="match status" value="1"/>
</dbReference>
<dbReference type="InterPro" id="IPR017853">
    <property type="entry name" value="GH"/>
</dbReference>
<evidence type="ECO:0000256" key="6">
    <source>
        <dbReference type="ARBA" id="ARBA00023295"/>
    </source>
</evidence>
<organism evidence="10 11">
    <name type="scientific">Marchantia polymorpha subsp. ruderalis</name>
    <dbReference type="NCBI Taxonomy" id="1480154"/>
    <lineage>
        <taxon>Eukaryota</taxon>
        <taxon>Viridiplantae</taxon>
        <taxon>Streptophyta</taxon>
        <taxon>Embryophyta</taxon>
        <taxon>Marchantiophyta</taxon>
        <taxon>Marchantiopsida</taxon>
        <taxon>Marchantiidae</taxon>
        <taxon>Marchantiales</taxon>
        <taxon>Marchantiaceae</taxon>
        <taxon>Marchantia</taxon>
    </lineage>
</organism>
<dbReference type="Pfam" id="PF00332">
    <property type="entry name" value="Glyco_hydro_17"/>
    <property type="match status" value="1"/>
</dbReference>
<dbReference type="GO" id="GO:0005975">
    <property type="term" value="P:carbohydrate metabolic process"/>
    <property type="evidence" value="ECO:0007669"/>
    <property type="project" value="InterPro"/>
</dbReference>
<keyword evidence="11" id="KW-1185">Reference proteome</keyword>
<dbReference type="InterPro" id="IPR000490">
    <property type="entry name" value="Glyco_hydro_17"/>
</dbReference>
<dbReference type="EMBL" id="LVLJ01002192">
    <property type="protein sequence ID" value="OAE26333.1"/>
    <property type="molecule type" value="Genomic_DNA"/>
</dbReference>
<dbReference type="Gene3D" id="3.20.20.80">
    <property type="entry name" value="Glycosidases"/>
    <property type="match status" value="1"/>
</dbReference>
<feature type="region of interest" description="Disordered" evidence="9">
    <location>
        <begin position="66"/>
        <end position="93"/>
    </location>
</feature>
<evidence type="ECO:0000256" key="9">
    <source>
        <dbReference type="SAM" id="MobiDB-lite"/>
    </source>
</evidence>
<evidence type="ECO:0000256" key="4">
    <source>
        <dbReference type="ARBA" id="ARBA00022729"/>
    </source>
</evidence>
<comment type="similarity">
    <text evidence="2 7">Belongs to the glycosyl hydrolase 17 family.</text>
</comment>
<dbReference type="GO" id="GO:0042973">
    <property type="term" value="F:glucan endo-1,3-beta-D-glucosidase activity"/>
    <property type="evidence" value="ECO:0007669"/>
    <property type="project" value="UniProtKB-EC"/>
</dbReference>
<protein>
    <recommendedName>
        <fullName evidence="3">glucan endo-1,3-beta-D-glucosidase</fullName>
        <ecNumber evidence="3">3.2.1.39</ecNumber>
    </recommendedName>
</protein>